<dbReference type="Proteomes" id="UP000696294">
    <property type="component" value="Unassembled WGS sequence"/>
</dbReference>
<evidence type="ECO:0000313" key="4">
    <source>
        <dbReference type="EMBL" id="NJP92261.1"/>
    </source>
</evidence>
<organism evidence="4 5">
    <name type="scientific">Nonomuraea composti</name>
    <dbReference type="NCBI Taxonomy" id="2720023"/>
    <lineage>
        <taxon>Bacteria</taxon>
        <taxon>Bacillati</taxon>
        <taxon>Actinomycetota</taxon>
        <taxon>Actinomycetes</taxon>
        <taxon>Streptosporangiales</taxon>
        <taxon>Streptosporangiaceae</taxon>
        <taxon>Nonomuraea</taxon>
    </lineage>
</organism>
<dbReference type="Pfam" id="PF01381">
    <property type="entry name" value="HTH_3"/>
    <property type="match status" value="1"/>
</dbReference>
<protein>
    <submittedName>
        <fullName evidence="4">Helix-turn-helix transcriptional regulator</fullName>
    </submittedName>
</protein>
<keyword evidence="2" id="KW-0472">Membrane</keyword>
<dbReference type="CDD" id="cd00093">
    <property type="entry name" value="HTH_XRE"/>
    <property type="match status" value="1"/>
</dbReference>
<dbReference type="RefSeq" id="WP_168011492.1">
    <property type="nucleotide sequence ID" value="NZ_JAATEP010000015.1"/>
</dbReference>
<evidence type="ECO:0000256" key="2">
    <source>
        <dbReference type="SAM" id="Phobius"/>
    </source>
</evidence>
<keyword evidence="2" id="KW-0812">Transmembrane</keyword>
<evidence type="ECO:0000256" key="1">
    <source>
        <dbReference type="SAM" id="MobiDB-lite"/>
    </source>
</evidence>
<dbReference type="InterPro" id="IPR001387">
    <property type="entry name" value="Cro/C1-type_HTH"/>
</dbReference>
<dbReference type="InterPro" id="IPR010982">
    <property type="entry name" value="Lambda_DNA-bd_dom_sf"/>
</dbReference>
<dbReference type="SUPFAM" id="SSF47413">
    <property type="entry name" value="lambda repressor-like DNA-binding domains"/>
    <property type="match status" value="1"/>
</dbReference>
<keyword evidence="5" id="KW-1185">Reference proteome</keyword>
<feature type="transmembrane region" description="Helical" evidence="2">
    <location>
        <begin position="35"/>
        <end position="57"/>
    </location>
</feature>
<feature type="compositionally biased region" description="Basic residues" evidence="1">
    <location>
        <begin position="1"/>
        <end position="23"/>
    </location>
</feature>
<comment type="caution">
    <text evidence="4">The sequence shown here is derived from an EMBL/GenBank/DDBJ whole genome shotgun (WGS) entry which is preliminary data.</text>
</comment>
<feature type="region of interest" description="Disordered" evidence="1">
    <location>
        <begin position="61"/>
        <end position="89"/>
    </location>
</feature>
<dbReference type="EMBL" id="JAATEP010000015">
    <property type="protein sequence ID" value="NJP92261.1"/>
    <property type="molecule type" value="Genomic_DNA"/>
</dbReference>
<keyword evidence="2" id="KW-1133">Transmembrane helix</keyword>
<reference evidence="4 5" key="1">
    <citation type="submission" date="2020-03" db="EMBL/GenBank/DDBJ databases">
        <title>WGS of actinomycetes isolated from Thailand.</title>
        <authorList>
            <person name="Thawai C."/>
        </authorList>
    </citation>
    <scope>NUCLEOTIDE SEQUENCE [LARGE SCALE GENOMIC DNA]</scope>
    <source>
        <strain evidence="4 5">FMUSA5-5</strain>
    </source>
</reference>
<sequence>MVRVRAHERRLKSGKVTRVRSHERRAPGPSSTSSSLFLIVPGVLVFLGLVFVGVQALGPSTPVASETEKPAHSQTAAPAALPPGPEGVLAGKLRQARTNIGLSQSEVSARTGIAESTINDFEQARAAPSADTLKKLSNAYQLSLNEWTALEIARAELR</sequence>
<dbReference type="PROSITE" id="PS50943">
    <property type="entry name" value="HTH_CROC1"/>
    <property type="match status" value="1"/>
</dbReference>
<feature type="domain" description="HTH cro/C1-type" evidence="3">
    <location>
        <begin position="93"/>
        <end position="147"/>
    </location>
</feature>
<gene>
    <name evidence="4" type="ORF">HCN51_22795</name>
</gene>
<feature type="region of interest" description="Disordered" evidence="1">
    <location>
        <begin position="1"/>
        <end position="33"/>
    </location>
</feature>
<name>A0ABX1B4E4_9ACTN</name>
<dbReference type="Gene3D" id="1.10.260.40">
    <property type="entry name" value="lambda repressor-like DNA-binding domains"/>
    <property type="match status" value="1"/>
</dbReference>
<dbReference type="SMART" id="SM00530">
    <property type="entry name" value="HTH_XRE"/>
    <property type="match status" value="1"/>
</dbReference>
<accession>A0ABX1B4E4</accession>
<evidence type="ECO:0000313" key="5">
    <source>
        <dbReference type="Proteomes" id="UP000696294"/>
    </source>
</evidence>
<proteinExistence type="predicted"/>
<evidence type="ECO:0000259" key="3">
    <source>
        <dbReference type="PROSITE" id="PS50943"/>
    </source>
</evidence>